<evidence type="ECO:0000313" key="3">
    <source>
        <dbReference type="Proteomes" id="UP000320839"/>
    </source>
</evidence>
<accession>A0A518FME6</accession>
<feature type="domain" description="MoxR-vWA-beta-propeller ternary system" evidence="1">
    <location>
        <begin position="7"/>
        <end position="232"/>
    </location>
</feature>
<gene>
    <name evidence="2" type="ORF">Pan153_21640</name>
</gene>
<sequence length="246" mass="27856">MTEQWVLRLPAGQMKSLGSLRLEQDIQASSVEHEIWLRGTKLDENLTRKLRSIPDSELFHLEQDQQLIPAGKQVPLGYLPKTDWQPVDKWFAIQLGTPSFAGNLDERVSFQLIRSRQNQPANVLLTTLVSLRTLVDFSPQIRLNPLRYAVDNQQRAILCGAPLPPLEGSFYYEQKGIAAAAGWTWSPAVDVEVLQSLFQLKRGDVVLLHADQTRELIRSDRFAPLTRSSVRLTLQQFEREGKTGSA</sequence>
<name>A0A518FME6_9PLAN</name>
<dbReference type="RefSeq" id="WP_145455515.1">
    <property type="nucleotide sequence ID" value="NZ_CP036317.1"/>
</dbReference>
<reference evidence="2 3" key="1">
    <citation type="submission" date="2019-02" db="EMBL/GenBank/DDBJ databases">
        <title>Deep-cultivation of Planctomycetes and their phenomic and genomic characterization uncovers novel biology.</title>
        <authorList>
            <person name="Wiegand S."/>
            <person name="Jogler M."/>
            <person name="Boedeker C."/>
            <person name="Pinto D."/>
            <person name="Vollmers J."/>
            <person name="Rivas-Marin E."/>
            <person name="Kohn T."/>
            <person name="Peeters S.H."/>
            <person name="Heuer A."/>
            <person name="Rast P."/>
            <person name="Oberbeckmann S."/>
            <person name="Bunk B."/>
            <person name="Jeske O."/>
            <person name="Meyerdierks A."/>
            <person name="Storesund J.E."/>
            <person name="Kallscheuer N."/>
            <person name="Luecker S."/>
            <person name="Lage O.M."/>
            <person name="Pohl T."/>
            <person name="Merkel B.J."/>
            <person name="Hornburger P."/>
            <person name="Mueller R.-W."/>
            <person name="Bruemmer F."/>
            <person name="Labrenz M."/>
            <person name="Spormann A.M."/>
            <person name="Op den Camp H."/>
            <person name="Overmann J."/>
            <person name="Amann R."/>
            <person name="Jetten M.S.M."/>
            <person name="Mascher T."/>
            <person name="Medema M.H."/>
            <person name="Devos D.P."/>
            <person name="Kaster A.-K."/>
            <person name="Ovreas L."/>
            <person name="Rohde M."/>
            <person name="Galperin M.Y."/>
            <person name="Jogler C."/>
        </authorList>
    </citation>
    <scope>NUCLEOTIDE SEQUENCE [LARGE SCALE GENOMIC DNA]</scope>
    <source>
        <strain evidence="2 3">Pan153</strain>
    </source>
</reference>
<proteinExistence type="predicted"/>
<dbReference type="Pfam" id="PF19918">
    <property type="entry name" value="bpX2"/>
    <property type="match status" value="1"/>
</dbReference>
<dbReference type="InterPro" id="IPR045552">
    <property type="entry name" value="bpX2"/>
</dbReference>
<evidence type="ECO:0000259" key="1">
    <source>
        <dbReference type="Pfam" id="PF19918"/>
    </source>
</evidence>
<dbReference type="EMBL" id="CP036317">
    <property type="protein sequence ID" value="QDV17511.1"/>
    <property type="molecule type" value="Genomic_DNA"/>
</dbReference>
<organism evidence="2 3">
    <name type="scientific">Gimesia panareensis</name>
    <dbReference type="NCBI Taxonomy" id="2527978"/>
    <lineage>
        <taxon>Bacteria</taxon>
        <taxon>Pseudomonadati</taxon>
        <taxon>Planctomycetota</taxon>
        <taxon>Planctomycetia</taxon>
        <taxon>Planctomycetales</taxon>
        <taxon>Planctomycetaceae</taxon>
        <taxon>Gimesia</taxon>
    </lineage>
</organism>
<dbReference type="Proteomes" id="UP000320839">
    <property type="component" value="Chromosome"/>
</dbReference>
<evidence type="ECO:0000313" key="2">
    <source>
        <dbReference type="EMBL" id="QDV17511.1"/>
    </source>
</evidence>
<dbReference type="AlphaFoldDB" id="A0A518FME6"/>
<protein>
    <recommendedName>
        <fullName evidence="1">MoxR-vWA-beta-propeller ternary system domain-containing protein</fullName>
    </recommendedName>
</protein>
<dbReference type="OrthoDB" id="290678at2"/>